<dbReference type="AlphaFoldDB" id="M7N666"/>
<keyword evidence="2" id="KW-1003">Cell membrane</keyword>
<dbReference type="Proteomes" id="UP000011910">
    <property type="component" value="Unassembled WGS sequence"/>
</dbReference>
<feature type="transmembrane region" description="Helical" evidence="6">
    <location>
        <begin position="21"/>
        <end position="42"/>
    </location>
</feature>
<dbReference type="InterPro" id="IPR003838">
    <property type="entry name" value="ABC3_permease_C"/>
</dbReference>
<dbReference type="GO" id="GO:0022857">
    <property type="term" value="F:transmembrane transporter activity"/>
    <property type="evidence" value="ECO:0007669"/>
    <property type="project" value="TreeGrafter"/>
</dbReference>
<dbReference type="eggNOG" id="COG0577">
    <property type="taxonomic scope" value="Bacteria"/>
</dbReference>
<keyword evidence="3 6" id="KW-0812">Transmembrane</keyword>
<dbReference type="PANTHER" id="PTHR30572">
    <property type="entry name" value="MEMBRANE COMPONENT OF TRANSPORTER-RELATED"/>
    <property type="match status" value="1"/>
</dbReference>
<dbReference type="EC" id="3.6.3.-" evidence="9"/>
<organism evidence="9 10">
    <name type="scientific">Cesiribacter andamanensis AMV16</name>
    <dbReference type="NCBI Taxonomy" id="1279009"/>
    <lineage>
        <taxon>Bacteria</taxon>
        <taxon>Pseudomonadati</taxon>
        <taxon>Bacteroidota</taxon>
        <taxon>Cytophagia</taxon>
        <taxon>Cytophagales</taxon>
        <taxon>Cesiribacteraceae</taxon>
        <taxon>Cesiribacter</taxon>
    </lineage>
</organism>
<dbReference type="Pfam" id="PF02687">
    <property type="entry name" value="FtsX"/>
    <property type="match status" value="2"/>
</dbReference>
<evidence type="ECO:0000256" key="2">
    <source>
        <dbReference type="ARBA" id="ARBA00022475"/>
    </source>
</evidence>
<dbReference type="EMBL" id="AODQ01000047">
    <property type="protein sequence ID" value="EMR02752.1"/>
    <property type="molecule type" value="Genomic_DNA"/>
</dbReference>
<keyword evidence="9" id="KW-0067">ATP-binding</keyword>
<dbReference type="PROSITE" id="PS51257">
    <property type="entry name" value="PROKAR_LIPOPROTEIN"/>
    <property type="match status" value="1"/>
</dbReference>
<feature type="domain" description="ABC3 transporter permease C-terminal" evidence="7">
    <location>
        <begin position="689"/>
        <end position="802"/>
    </location>
</feature>
<keyword evidence="9" id="KW-0378">Hydrolase</keyword>
<protein>
    <submittedName>
        <fullName evidence="9">Macrolide export ATP-binding/permease protein MacB</fullName>
        <ecNumber evidence="9">3.6.3.-</ecNumber>
    </submittedName>
</protein>
<dbReference type="OrthoDB" id="5933722at2"/>
<accession>M7N666</accession>
<keyword evidence="5 6" id="KW-0472">Membrane</keyword>
<comment type="subcellular location">
    <subcellularLocation>
        <location evidence="1">Cell membrane</location>
        <topology evidence="1">Multi-pass membrane protein</topology>
    </subcellularLocation>
</comment>
<evidence type="ECO:0000313" key="9">
    <source>
        <dbReference type="EMBL" id="EMR02752.1"/>
    </source>
</evidence>
<evidence type="ECO:0000256" key="4">
    <source>
        <dbReference type="ARBA" id="ARBA00022989"/>
    </source>
</evidence>
<evidence type="ECO:0000256" key="1">
    <source>
        <dbReference type="ARBA" id="ARBA00004651"/>
    </source>
</evidence>
<evidence type="ECO:0000259" key="8">
    <source>
        <dbReference type="Pfam" id="PF12704"/>
    </source>
</evidence>
<feature type="domain" description="MacB-like periplasmic core" evidence="8">
    <location>
        <begin position="20"/>
        <end position="236"/>
    </location>
</feature>
<dbReference type="GO" id="GO:0016787">
    <property type="term" value="F:hydrolase activity"/>
    <property type="evidence" value="ECO:0007669"/>
    <property type="project" value="UniProtKB-KW"/>
</dbReference>
<keyword evidence="10" id="KW-1185">Reference proteome</keyword>
<keyword evidence="9" id="KW-0547">Nucleotide-binding</keyword>
<gene>
    <name evidence="9" type="primary">macB_4</name>
    <name evidence="9" type="ORF">ADICEAN_02121</name>
</gene>
<keyword evidence="4 6" id="KW-1133">Transmembrane helix</keyword>
<feature type="transmembrane region" description="Helical" evidence="6">
    <location>
        <begin position="435"/>
        <end position="456"/>
    </location>
</feature>
<proteinExistence type="predicted"/>
<dbReference type="InterPro" id="IPR025857">
    <property type="entry name" value="MacB_PCD"/>
</dbReference>
<reference evidence="9 10" key="1">
    <citation type="journal article" date="2013" name="Genome Announc.">
        <title>Draft Genome Sequence of Cesiribacter andamanensis Strain AMV16T, Isolated from a Soil Sample from a Mud Volcano in the Andaman Islands, India.</title>
        <authorList>
            <person name="Shivaji S."/>
            <person name="Ara S."/>
            <person name="Begum Z."/>
            <person name="Srinivas T.N."/>
            <person name="Singh A."/>
            <person name="Kumar Pinnaka A."/>
        </authorList>
    </citation>
    <scope>NUCLEOTIDE SEQUENCE [LARGE SCALE GENOMIC DNA]</scope>
    <source>
        <strain evidence="9 10">AMV16</strain>
    </source>
</reference>
<evidence type="ECO:0000259" key="7">
    <source>
        <dbReference type="Pfam" id="PF02687"/>
    </source>
</evidence>
<evidence type="ECO:0000256" key="6">
    <source>
        <dbReference type="SAM" id="Phobius"/>
    </source>
</evidence>
<feature type="transmembrane region" description="Helical" evidence="6">
    <location>
        <begin position="340"/>
        <end position="367"/>
    </location>
</feature>
<evidence type="ECO:0000256" key="3">
    <source>
        <dbReference type="ARBA" id="ARBA00022692"/>
    </source>
</evidence>
<feature type="transmembrane region" description="Helical" evidence="6">
    <location>
        <begin position="772"/>
        <end position="795"/>
    </location>
</feature>
<dbReference type="GO" id="GO:0005524">
    <property type="term" value="F:ATP binding"/>
    <property type="evidence" value="ECO:0007669"/>
    <property type="project" value="UniProtKB-KW"/>
</dbReference>
<feature type="transmembrane region" description="Helical" evidence="6">
    <location>
        <begin position="293"/>
        <end position="315"/>
    </location>
</feature>
<feature type="transmembrane region" description="Helical" evidence="6">
    <location>
        <begin position="738"/>
        <end position="757"/>
    </location>
</feature>
<dbReference type="PANTHER" id="PTHR30572:SF18">
    <property type="entry name" value="ABC-TYPE MACROLIDE FAMILY EXPORT SYSTEM PERMEASE COMPONENT 2"/>
    <property type="match status" value="1"/>
</dbReference>
<feature type="domain" description="ABC3 transporter permease C-terminal" evidence="7">
    <location>
        <begin position="299"/>
        <end position="411"/>
    </location>
</feature>
<dbReference type="RefSeq" id="WP_009195514.1">
    <property type="nucleotide sequence ID" value="NZ_AODQ01000047.1"/>
</dbReference>
<evidence type="ECO:0000256" key="5">
    <source>
        <dbReference type="ARBA" id="ARBA00023136"/>
    </source>
</evidence>
<name>M7N666_9BACT</name>
<dbReference type="GO" id="GO:0005886">
    <property type="term" value="C:plasma membrane"/>
    <property type="evidence" value="ECO:0007669"/>
    <property type="project" value="UniProtKB-SubCell"/>
</dbReference>
<dbReference type="InterPro" id="IPR050250">
    <property type="entry name" value="Macrolide_Exporter_MacB"/>
</dbReference>
<evidence type="ECO:0000313" key="10">
    <source>
        <dbReference type="Proteomes" id="UP000011910"/>
    </source>
</evidence>
<feature type="transmembrane region" description="Helical" evidence="6">
    <location>
        <begin position="387"/>
        <end position="414"/>
    </location>
</feature>
<comment type="caution">
    <text evidence="9">The sequence shown here is derived from an EMBL/GenBank/DDBJ whole genome shotgun (WGS) entry which is preliminary data.</text>
</comment>
<dbReference type="STRING" id="1279009.ADICEAN_02121"/>
<feature type="transmembrane region" description="Helical" evidence="6">
    <location>
        <begin position="686"/>
        <end position="710"/>
    </location>
</feature>
<dbReference type="PATRIC" id="fig|1279009.4.peg.2148"/>
<sequence>MFLNYLKIAWRSLLKSKVYTLLNILGLAIGLSCFILISLYVLDELSYDRYHAKADRIYRINSDIRFGDSEMHMAETPDVMGAILKKDYPQVEEYVRLYTNSGSQHLKKGDGYLNEAYVAHADSSFFRVFSFTPLAGDLDKALSSPNSVVLTESMALKYFGTTEVVGRPLQNIRGQVFDITAVIEDMPANGHFRFDFIFSMDNFPYEWGSYLSHNFHTYLLLKEGVGAEDFQPRLDQYIVDHAMPRISQMLNVKTLAELEASGNSLAYSLTPLTEIHLYSDRSSELSPSGNIQYVYIFSAVALFILLIACVNFMNLATARSAGRAREVGIRKVLGSRRGQLVVQFLTEATLMALLAMIIALVLVVMVLPYFNELAAKSLSMELIRQPYFLLFLLMLPFGVGLLAGSYPAFFLSAFRPIQVLKGTLTMGAKGGDFRNVLVVFQFATSIILIIGTMVVYRQLAYIQTKNLGFDKEQVLVVENTWVLENRAAAFKNEVLQMAGVQSGTYSGFLPINGSYRNNQSFSKEAVMNSTSGFNMQRWQIDYDYLNTLGMELVAGRNFSSAFGGDSSAVIINETTAQMLGYEDPIGKKIYQVGDYATGAVNGLEIIGVVRNFHFESMHQQIGPLCMVLNNHSHMASFKVDAAKIPALLSGIEDKWEDMAQGMPFSYRFLDDDFTQMYRAEQQVGQITLIFTALAIVVACLGLFGLSTFIAERRAKEIGIRKVLGASVEGLVQLLSKEFLRLVLIAFLIASPLAWWAMHTWLQDFAYRIDLSWWIFAGAGILALIIALATVSVQALKAATANPVKNLRTE</sequence>
<dbReference type="Pfam" id="PF12704">
    <property type="entry name" value="MacB_PCD"/>
    <property type="match status" value="1"/>
</dbReference>